<dbReference type="PANTHER" id="PTHR24243:SF208">
    <property type="entry name" value="PYROKININ-1 RECEPTOR"/>
    <property type="match status" value="1"/>
</dbReference>
<evidence type="ECO:0000256" key="10">
    <source>
        <dbReference type="ARBA" id="ARBA00023224"/>
    </source>
</evidence>
<evidence type="ECO:0000256" key="12">
    <source>
        <dbReference type="SAM" id="MobiDB-lite"/>
    </source>
</evidence>
<evidence type="ECO:0000313" key="16">
    <source>
        <dbReference type="Proteomes" id="UP001233172"/>
    </source>
</evidence>
<dbReference type="Gene3D" id="1.20.1070.10">
    <property type="entry name" value="Rhodopsin 7-helix transmembrane proteins"/>
    <property type="match status" value="1"/>
</dbReference>
<reference evidence="15" key="2">
    <citation type="submission" date="2023-04" db="EMBL/GenBank/DDBJ databases">
        <authorList>
            <person name="Bu L."/>
            <person name="Lu L."/>
            <person name="Laidemitt M.R."/>
            <person name="Zhang S.M."/>
            <person name="Mutuku M."/>
            <person name="Mkoji G."/>
            <person name="Steinauer M."/>
            <person name="Loker E.S."/>
        </authorList>
    </citation>
    <scope>NUCLEOTIDE SEQUENCE</scope>
    <source>
        <strain evidence="15">KasaAsao</strain>
        <tissue evidence="15">Whole Snail</tissue>
    </source>
</reference>
<evidence type="ECO:0000256" key="6">
    <source>
        <dbReference type="ARBA" id="ARBA00023136"/>
    </source>
</evidence>
<evidence type="ECO:0000256" key="1">
    <source>
        <dbReference type="ARBA" id="ARBA00004651"/>
    </source>
</evidence>
<comment type="caution">
    <text evidence="15">The sequence shown here is derived from an EMBL/GenBank/DDBJ whole genome shotgun (WGS) entry which is preliminary data.</text>
</comment>
<keyword evidence="9" id="KW-0325">Glycoprotein</keyword>
<proteinExistence type="inferred from homology"/>
<dbReference type="GO" id="GO:0005886">
    <property type="term" value="C:plasma membrane"/>
    <property type="evidence" value="ECO:0007669"/>
    <property type="project" value="UniProtKB-SubCell"/>
</dbReference>
<comment type="similarity">
    <text evidence="11">Belongs to the G-protein coupled receptor 1 family.</text>
</comment>
<dbReference type="PRINTS" id="PR01565">
    <property type="entry name" value="NEUROMEDINUR"/>
</dbReference>
<dbReference type="SUPFAM" id="SSF81321">
    <property type="entry name" value="Family A G protein-coupled receptor-like"/>
    <property type="match status" value="1"/>
</dbReference>
<keyword evidence="10 11" id="KW-0807">Transducer</keyword>
<evidence type="ECO:0000256" key="3">
    <source>
        <dbReference type="ARBA" id="ARBA00022692"/>
    </source>
</evidence>
<evidence type="ECO:0000256" key="5">
    <source>
        <dbReference type="ARBA" id="ARBA00023040"/>
    </source>
</evidence>
<gene>
    <name evidence="15" type="ORF">Bpfe_012805</name>
</gene>
<dbReference type="InterPro" id="IPR017452">
    <property type="entry name" value="GPCR_Rhodpsn_7TM"/>
</dbReference>
<feature type="domain" description="G-protein coupled receptors family 1 profile" evidence="14">
    <location>
        <begin position="29"/>
        <end position="311"/>
    </location>
</feature>
<evidence type="ECO:0000256" key="2">
    <source>
        <dbReference type="ARBA" id="ARBA00022475"/>
    </source>
</evidence>
<feature type="transmembrane region" description="Helical" evidence="13">
    <location>
        <begin position="134"/>
        <end position="154"/>
    </location>
</feature>
<comment type="subcellular location">
    <subcellularLocation>
        <location evidence="1">Cell membrane</location>
        <topology evidence="1">Multi-pass membrane protein</topology>
    </subcellularLocation>
</comment>
<dbReference type="InterPro" id="IPR000276">
    <property type="entry name" value="GPCR_Rhodpsn"/>
</dbReference>
<evidence type="ECO:0000256" key="11">
    <source>
        <dbReference type="RuleBase" id="RU000688"/>
    </source>
</evidence>
<dbReference type="PROSITE" id="PS00237">
    <property type="entry name" value="G_PROTEIN_RECEP_F1_1"/>
    <property type="match status" value="1"/>
</dbReference>
<keyword evidence="4 13" id="KW-1133">Transmembrane helix</keyword>
<dbReference type="PRINTS" id="PR00237">
    <property type="entry name" value="GPCRRHODOPSN"/>
</dbReference>
<feature type="region of interest" description="Disordered" evidence="12">
    <location>
        <begin position="394"/>
        <end position="432"/>
    </location>
</feature>
<keyword evidence="6 13" id="KW-0472">Membrane</keyword>
<keyword evidence="5 11" id="KW-0297">G-protein coupled receptor</keyword>
<evidence type="ECO:0000256" key="8">
    <source>
        <dbReference type="ARBA" id="ARBA00023170"/>
    </source>
</evidence>
<dbReference type="Pfam" id="PF00001">
    <property type="entry name" value="7tm_1"/>
    <property type="match status" value="1"/>
</dbReference>
<keyword evidence="7" id="KW-1015">Disulfide bond</keyword>
<feature type="transmembrane region" description="Helical" evidence="13">
    <location>
        <begin position="197"/>
        <end position="218"/>
    </location>
</feature>
<feature type="non-terminal residue" evidence="15">
    <location>
        <position position="497"/>
    </location>
</feature>
<feature type="transmembrane region" description="Helical" evidence="13">
    <location>
        <begin position="249"/>
        <end position="268"/>
    </location>
</feature>
<dbReference type="InterPro" id="IPR005390">
    <property type="entry name" value="NeuromedU_rcpt"/>
</dbReference>
<evidence type="ECO:0000256" key="4">
    <source>
        <dbReference type="ARBA" id="ARBA00022989"/>
    </source>
</evidence>
<accession>A0AAD8BQA7</accession>
<protein>
    <submittedName>
        <fullName evidence="15">Neuromedin-U receptor 2</fullName>
    </submittedName>
</protein>
<evidence type="ECO:0000313" key="15">
    <source>
        <dbReference type="EMBL" id="KAK0057849.1"/>
    </source>
</evidence>
<dbReference type="PROSITE" id="PS50262">
    <property type="entry name" value="G_PROTEIN_RECEP_F1_2"/>
    <property type="match status" value="1"/>
</dbReference>
<reference evidence="15" key="1">
    <citation type="journal article" date="2023" name="PLoS Negl. Trop. Dis.">
        <title>A genome sequence for Biomphalaria pfeifferi, the major vector snail for the human-infecting parasite Schistosoma mansoni.</title>
        <authorList>
            <person name="Bu L."/>
            <person name="Lu L."/>
            <person name="Laidemitt M.R."/>
            <person name="Zhang S.M."/>
            <person name="Mutuku M."/>
            <person name="Mkoji G."/>
            <person name="Steinauer M."/>
            <person name="Loker E.S."/>
        </authorList>
    </citation>
    <scope>NUCLEOTIDE SEQUENCE</scope>
    <source>
        <strain evidence="15">KasaAsao</strain>
    </source>
</reference>
<dbReference type="PANTHER" id="PTHR24243">
    <property type="entry name" value="G-PROTEIN COUPLED RECEPTOR"/>
    <property type="match status" value="1"/>
</dbReference>
<evidence type="ECO:0000259" key="14">
    <source>
        <dbReference type="PROSITE" id="PS50262"/>
    </source>
</evidence>
<keyword evidence="2" id="KW-1003">Cell membrane</keyword>
<evidence type="ECO:0000256" key="7">
    <source>
        <dbReference type="ARBA" id="ARBA00023157"/>
    </source>
</evidence>
<evidence type="ECO:0000256" key="9">
    <source>
        <dbReference type="ARBA" id="ARBA00023180"/>
    </source>
</evidence>
<dbReference type="AlphaFoldDB" id="A0AAD8BQA7"/>
<dbReference type="EMBL" id="JASAOG010000052">
    <property type="protein sequence ID" value="KAK0057849.1"/>
    <property type="molecule type" value="Genomic_DNA"/>
</dbReference>
<keyword evidence="3 11" id="KW-0812">Transmembrane</keyword>
<feature type="transmembrane region" description="Helical" evidence="13">
    <location>
        <begin position="288"/>
        <end position="314"/>
    </location>
</feature>
<sequence>MDVCHTRTKGVHVWINFELRCGRVDSSVDDIVTSLVRDRKYARAKETLAEQICGLSSPSALNAVEKTKGLPPELYAIWEAYPWRLGEPFCYLRQTVLELTSYASVLTITAFTVERYLAICHPLLAHKITALSRAVKIIITIWTVSVGVALPYAVHTRVYYGVVIPGTDIPVPDSLVCSIPQHFLSGFMYYMFQVSTFLFFIGPVTLIVILYIMIGIALRRSPLSRASSDEKRYSSMHSSSSLPHQPRRVVIRMLVAVTAAFIICWAPFHTQRLMILYVSLWTPHMLAVQSHIFYISGVLYFVSSTVNPILYNVISKRYRAAFKQIIFPCCHGSPQKSTSIAKQSERFSKSQAMVVLKNGHDSLRVVFRQDSINKTPKMQSTPLNERALDNDDEASVIHSSNSSEDSVGLPSADQSPGRRADPRSVELESEDPAGHYVIKNKAADIEFQFLTNSRRTVEELRKAERPRNSYAHQVNGRACFKPDSVVFTKSDPNHKSV</sequence>
<organism evidence="15 16">
    <name type="scientific">Biomphalaria pfeifferi</name>
    <name type="common">Bloodfluke planorb</name>
    <name type="synonym">Freshwater snail</name>
    <dbReference type="NCBI Taxonomy" id="112525"/>
    <lineage>
        <taxon>Eukaryota</taxon>
        <taxon>Metazoa</taxon>
        <taxon>Spiralia</taxon>
        <taxon>Lophotrochozoa</taxon>
        <taxon>Mollusca</taxon>
        <taxon>Gastropoda</taxon>
        <taxon>Heterobranchia</taxon>
        <taxon>Euthyneura</taxon>
        <taxon>Panpulmonata</taxon>
        <taxon>Hygrophila</taxon>
        <taxon>Lymnaeoidea</taxon>
        <taxon>Planorbidae</taxon>
        <taxon>Biomphalaria</taxon>
    </lineage>
</organism>
<keyword evidence="16" id="KW-1185">Reference proteome</keyword>
<feature type="compositionally biased region" description="Basic and acidic residues" evidence="12">
    <location>
        <begin position="416"/>
        <end position="426"/>
    </location>
</feature>
<evidence type="ECO:0000256" key="13">
    <source>
        <dbReference type="SAM" id="Phobius"/>
    </source>
</evidence>
<keyword evidence="8 11" id="KW-0675">Receptor</keyword>
<name>A0AAD8BQA7_BIOPF</name>
<dbReference type="GO" id="GO:0001607">
    <property type="term" value="F:neuromedin U receptor activity"/>
    <property type="evidence" value="ECO:0007669"/>
    <property type="project" value="InterPro"/>
</dbReference>
<dbReference type="Proteomes" id="UP001233172">
    <property type="component" value="Unassembled WGS sequence"/>
</dbReference>